<feature type="domain" description="Cytochrome c" evidence="10">
    <location>
        <begin position="34"/>
        <end position="115"/>
    </location>
</feature>
<dbReference type="InterPro" id="IPR051459">
    <property type="entry name" value="Cytochrome_c-type_DH"/>
</dbReference>
<dbReference type="InterPro" id="IPR036909">
    <property type="entry name" value="Cyt_c-like_dom_sf"/>
</dbReference>
<keyword evidence="4" id="KW-0679">Respiratory chain</keyword>
<gene>
    <name evidence="11" type="ORF">AOE01nite_06590</name>
</gene>
<name>A0A511XHK7_9PROT</name>
<organism evidence="11 12">
    <name type="scientific">Acetobacter oeni</name>
    <dbReference type="NCBI Taxonomy" id="304077"/>
    <lineage>
        <taxon>Bacteria</taxon>
        <taxon>Pseudomonadati</taxon>
        <taxon>Pseudomonadota</taxon>
        <taxon>Alphaproteobacteria</taxon>
        <taxon>Acetobacterales</taxon>
        <taxon>Acetobacteraceae</taxon>
        <taxon>Acetobacter</taxon>
    </lineage>
</organism>
<keyword evidence="3 8" id="KW-0349">Heme</keyword>
<comment type="cofactor">
    <cofactor evidence="1">
        <name>heme c</name>
        <dbReference type="ChEBI" id="CHEBI:61717"/>
    </cofactor>
</comment>
<evidence type="ECO:0000256" key="6">
    <source>
        <dbReference type="ARBA" id="ARBA00022982"/>
    </source>
</evidence>
<dbReference type="Proteomes" id="UP000321746">
    <property type="component" value="Unassembled WGS sequence"/>
</dbReference>
<evidence type="ECO:0000256" key="9">
    <source>
        <dbReference type="SAM" id="SignalP"/>
    </source>
</evidence>
<keyword evidence="5 8" id="KW-0479">Metal-binding</keyword>
<evidence type="ECO:0000256" key="3">
    <source>
        <dbReference type="ARBA" id="ARBA00022617"/>
    </source>
</evidence>
<keyword evidence="2" id="KW-0813">Transport</keyword>
<dbReference type="InterPro" id="IPR009056">
    <property type="entry name" value="Cyt_c-like_dom"/>
</dbReference>
<keyword evidence="9" id="KW-0732">Signal</keyword>
<dbReference type="OrthoDB" id="5523448at2"/>
<dbReference type="EMBL" id="BJYG01000005">
    <property type="protein sequence ID" value="GEN62435.1"/>
    <property type="molecule type" value="Genomic_DNA"/>
</dbReference>
<evidence type="ECO:0000259" key="10">
    <source>
        <dbReference type="PROSITE" id="PS51007"/>
    </source>
</evidence>
<feature type="signal peptide" evidence="9">
    <location>
        <begin position="1"/>
        <end position="23"/>
    </location>
</feature>
<dbReference type="PANTHER" id="PTHR35008">
    <property type="entry name" value="BLL4482 PROTEIN-RELATED"/>
    <property type="match status" value="1"/>
</dbReference>
<dbReference type="InterPro" id="IPR008168">
    <property type="entry name" value="Cyt_C_IC"/>
</dbReference>
<dbReference type="Gene3D" id="1.10.760.10">
    <property type="entry name" value="Cytochrome c-like domain"/>
    <property type="match status" value="1"/>
</dbReference>
<evidence type="ECO:0000256" key="8">
    <source>
        <dbReference type="PROSITE-ProRule" id="PRU00433"/>
    </source>
</evidence>
<dbReference type="GO" id="GO:0009055">
    <property type="term" value="F:electron transfer activity"/>
    <property type="evidence" value="ECO:0007669"/>
    <property type="project" value="InterPro"/>
</dbReference>
<keyword evidence="7 8" id="KW-0408">Iron</keyword>
<dbReference type="AlphaFoldDB" id="A0A511XHK7"/>
<evidence type="ECO:0000256" key="4">
    <source>
        <dbReference type="ARBA" id="ARBA00022660"/>
    </source>
</evidence>
<dbReference type="RefSeq" id="WP_146885994.1">
    <property type="nucleotide sequence ID" value="NZ_BJYG01000005.1"/>
</dbReference>
<dbReference type="PROSITE" id="PS51007">
    <property type="entry name" value="CYTC"/>
    <property type="match status" value="1"/>
</dbReference>
<dbReference type="PRINTS" id="PR00605">
    <property type="entry name" value="CYTCHROMECIC"/>
</dbReference>
<sequence>MRRFLLLLAILLAGTVLPHTACADTASGEAGSLQPMATGEAVYHHVCQACHMPDGKGARNIAGAGFPALAGNARLQDPGYPIYMVLNGRGGMPWFSGLLNDKQIADVVNYVRTHFGNHWQDAAKPEAVSEMRPDIKLEE</sequence>
<feature type="chain" id="PRO_5021925860" description="Cytochrome c domain-containing protein" evidence="9">
    <location>
        <begin position="24"/>
        <end position="139"/>
    </location>
</feature>
<dbReference type="GO" id="GO:0020037">
    <property type="term" value="F:heme binding"/>
    <property type="evidence" value="ECO:0007669"/>
    <property type="project" value="InterPro"/>
</dbReference>
<dbReference type="PANTHER" id="PTHR35008:SF4">
    <property type="entry name" value="BLL4482 PROTEIN"/>
    <property type="match status" value="1"/>
</dbReference>
<evidence type="ECO:0000313" key="11">
    <source>
        <dbReference type="EMBL" id="GEN62435.1"/>
    </source>
</evidence>
<accession>A0A511XHK7</accession>
<reference evidence="11 12" key="1">
    <citation type="submission" date="2019-07" db="EMBL/GenBank/DDBJ databases">
        <title>Whole genome shotgun sequence of Acetobacter oeni NBRC 105207.</title>
        <authorList>
            <person name="Hosoyama A."/>
            <person name="Uohara A."/>
            <person name="Ohji S."/>
            <person name="Ichikawa N."/>
        </authorList>
    </citation>
    <scope>NUCLEOTIDE SEQUENCE [LARGE SCALE GENOMIC DNA]</scope>
    <source>
        <strain evidence="11 12">NBRC 105207</strain>
    </source>
</reference>
<evidence type="ECO:0000256" key="1">
    <source>
        <dbReference type="ARBA" id="ARBA00001926"/>
    </source>
</evidence>
<keyword evidence="6" id="KW-0249">Electron transport</keyword>
<protein>
    <recommendedName>
        <fullName evidence="10">Cytochrome c domain-containing protein</fullName>
    </recommendedName>
</protein>
<dbReference type="Pfam" id="PF13442">
    <property type="entry name" value="Cytochrome_CBB3"/>
    <property type="match status" value="1"/>
</dbReference>
<comment type="caution">
    <text evidence="11">The sequence shown here is derived from an EMBL/GenBank/DDBJ whole genome shotgun (WGS) entry which is preliminary data.</text>
</comment>
<keyword evidence="12" id="KW-1185">Reference proteome</keyword>
<proteinExistence type="predicted"/>
<evidence type="ECO:0000313" key="12">
    <source>
        <dbReference type="Proteomes" id="UP000321746"/>
    </source>
</evidence>
<dbReference type="SUPFAM" id="SSF46626">
    <property type="entry name" value="Cytochrome c"/>
    <property type="match status" value="1"/>
</dbReference>
<dbReference type="GO" id="GO:0005506">
    <property type="term" value="F:iron ion binding"/>
    <property type="evidence" value="ECO:0007669"/>
    <property type="project" value="InterPro"/>
</dbReference>
<evidence type="ECO:0000256" key="7">
    <source>
        <dbReference type="ARBA" id="ARBA00023004"/>
    </source>
</evidence>
<evidence type="ECO:0000256" key="2">
    <source>
        <dbReference type="ARBA" id="ARBA00022448"/>
    </source>
</evidence>
<evidence type="ECO:0000256" key="5">
    <source>
        <dbReference type="ARBA" id="ARBA00022723"/>
    </source>
</evidence>